<dbReference type="Pfam" id="PF07833">
    <property type="entry name" value="Cu_amine_oxidN1"/>
    <property type="match status" value="1"/>
</dbReference>
<organism evidence="2 3">
    <name type="scientific">Paenibacillus pasadenensis</name>
    <dbReference type="NCBI Taxonomy" id="217090"/>
    <lineage>
        <taxon>Bacteria</taxon>
        <taxon>Bacillati</taxon>
        <taxon>Bacillota</taxon>
        <taxon>Bacilli</taxon>
        <taxon>Bacillales</taxon>
        <taxon>Paenibacillaceae</taxon>
        <taxon>Paenibacillus</taxon>
    </lineage>
</organism>
<evidence type="ECO:0000313" key="2">
    <source>
        <dbReference type="EMBL" id="PLT43975.1"/>
    </source>
</evidence>
<dbReference type="AlphaFoldDB" id="A0A2N5N0X8"/>
<protein>
    <recommendedName>
        <fullName evidence="1">Copper amine oxidase-like N-terminal domain-containing protein</fullName>
    </recommendedName>
</protein>
<evidence type="ECO:0000259" key="1">
    <source>
        <dbReference type="Pfam" id="PF07833"/>
    </source>
</evidence>
<dbReference type="Proteomes" id="UP000234789">
    <property type="component" value="Unassembled WGS sequence"/>
</dbReference>
<gene>
    <name evidence="2" type="ORF">B8V81_2406</name>
</gene>
<accession>A0A2N5N0X8</accession>
<name>A0A2N5N0X8_9BACL</name>
<evidence type="ECO:0000313" key="3">
    <source>
        <dbReference type="Proteomes" id="UP000234789"/>
    </source>
</evidence>
<proteinExistence type="predicted"/>
<dbReference type="InterPro" id="IPR012854">
    <property type="entry name" value="Cu_amine_oxidase-like_N"/>
</dbReference>
<dbReference type="InterPro" id="IPR036582">
    <property type="entry name" value="Mao_N_sf"/>
</dbReference>
<dbReference type="EMBL" id="NFEZ01000004">
    <property type="protein sequence ID" value="PLT43975.1"/>
    <property type="molecule type" value="Genomic_DNA"/>
</dbReference>
<dbReference type="SUPFAM" id="SSF55383">
    <property type="entry name" value="Copper amine oxidase, domain N"/>
    <property type="match status" value="1"/>
</dbReference>
<sequence length="306" mass="33203">MVQAFAKKGKPVKAFDSTPYSFFYGLSLTFSNKGDASIFGSTGGLYLESGSTFLQLDDISVSKDYSSLFVRNEEIAEIPATARFGEKIRLKGHDPLLFSPELFVYWTPNAETYSSSSDSSGYPYDHSLLIGTGTQQFGYYDFSITLPAYGKAKDGTMKFLESKGSLSLYVAYGGNGSRTLGEMSLLPAAEPFLSVDGKPALDAALRPILREGRALLPLRSIAKLAGKSVVWDKASWSALIRSEPPAPRKGAYSFPQLWIDGKLAAPELQPILRDGLTYVPIRALTAAFGISVSWNAASRSVDIELP</sequence>
<feature type="domain" description="Copper amine oxidase-like N-terminal" evidence="1">
    <location>
        <begin position="259"/>
        <end position="304"/>
    </location>
</feature>
<reference evidence="2 3" key="1">
    <citation type="submission" date="2017-05" db="EMBL/GenBank/DDBJ databases">
        <title>Functional genome analysis of Paenibacillus pasadenensis strain R16: insights on endophytic life style and antifungal activity.</title>
        <authorList>
            <person name="Passera A."/>
            <person name="Marcolungo L."/>
            <person name="Casati P."/>
            <person name="Brasca M."/>
            <person name="Quaglino F."/>
            <person name="Delledonne M."/>
        </authorList>
    </citation>
    <scope>NUCLEOTIDE SEQUENCE [LARGE SCALE GENOMIC DNA]</scope>
    <source>
        <strain evidence="2 3">R16</strain>
    </source>
</reference>
<keyword evidence="3" id="KW-1185">Reference proteome</keyword>
<comment type="caution">
    <text evidence="2">The sequence shown here is derived from an EMBL/GenBank/DDBJ whole genome shotgun (WGS) entry which is preliminary data.</text>
</comment>